<feature type="transmembrane region" description="Helical" evidence="6">
    <location>
        <begin position="420"/>
        <end position="441"/>
    </location>
</feature>
<feature type="transmembrane region" description="Helical" evidence="6">
    <location>
        <begin position="481"/>
        <end position="498"/>
    </location>
</feature>
<evidence type="ECO:0000256" key="2">
    <source>
        <dbReference type="ARBA" id="ARBA00022475"/>
    </source>
</evidence>
<keyword evidence="5 6" id="KW-0472">Membrane</keyword>
<dbReference type="RefSeq" id="WP_189895713.1">
    <property type="nucleotide sequence ID" value="NZ_BNBC01000001.1"/>
</dbReference>
<feature type="transmembrane region" description="Helical" evidence="6">
    <location>
        <begin position="98"/>
        <end position="122"/>
    </location>
</feature>
<feature type="transmembrane region" description="Helical" evidence="6">
    <location>
        <begin position="142"/>
        <end position="167"/>
    </location>
</feature>
<comment type="subcellular location">
    <subcellularLocation>
        <location evidence="1">Cell membrane</location>
        <topology evidence="1">Multi-pass membrane protein</topology>
    </subcellularLocation>
</comment>
<dbReference type="Proteomes" id="UP000641386">
    <property type="component" value="Unassembled WGS sequence"/>
</dbReference>
<dbReference type="PANTHER" id="PTHR30250">
    <property type="entry name" value="PST FAMILY PREDICTED COLANIC ACID TRANSPORTER"/>
    <property type="match status" value="1"/>
</dbReference>
<feature type="transmembrane region" description="Helical" evidence="6">
    <location>
        <begin position="394"/>
        <end position="414"/>
    </location>
</feature>
<protein>
    <submittedName>
        <fullName evidence="7">Capsular polysaccharide biosynthesis protein</fullName>
    </submittedName>
</protein>
<evidence type="ECO:0000256" key="1">
    <source>
        <dbReference type="ARBA" id="ARBA00004651"/>
    </source>
</evidence>
<evidence type="ECO:0000256" key="3">
    <source>
        <dbReference type="ARBA" id="ARBA00022692"/>
    </source>
</evidence>
<keyword evidence="8" id="KW-1185">Reference proteome</keyword>
<reference evidence="7" key="2">
    <citation type="submission" date="2020-09" db="EMBL/GenBank/DDBJ databases">
        <authorList>
            <person name="Sun Q."/>
            <person name="Ohkuma M."/>
        </authorList>
    </citation>
    <scope>NUCLEOTIDE SEQUENCE</scope>
    <source>
        <strain evidence="7">JCM 3302</strain>
    </source>
</reference>
<comment type="caution">
    <text evidence="7">The sequence shown here is derived from an EMBL/GenBank/DDBJ whole genome shotgun (WGS) entry which is preliminary data.</text>
</comment>
<sequence>MTNASGTLTAPSVTPAPSGVAATARGGWWGVVGSTVNAVFGYLLVTLVTRALGAQGSGAVFTGVAVFTILSNTCKLGADTGLVRFVSRDMATDGGHRVGALLRSAVVPGAAASTAAAALLLLSPSTATSLLPTLTPHEAVTLIRLFALFLPVATVTLILLGGTQGYGTVVPFVGVEQVVKPVLRVLIAVPVTLLAPGVLNLAAAWLVPTPAGAVIAWAALRRCRRTSPVHPSGTGTAAPRTDAVRRGFWAYAAPRAVSAVFDISSVWVGVILLSCLATSEEAGIYTAVSRVIVAATLLQLAVRLAFAPEISRLLAADESEQAGQLHRISTRWIVLFSWPLFVLLASFPATVLSLFGPEFVQGADALVVLCVASAINVGVGNAQTVLLMAGKSSWHLGATAVAFAVQLAVGILAVPRYGVLGAALSWGAAIVVENLMAAVLVRRHPGFTTVDRGYLAATIVGLFLTAVLVIPARLLTGDTEIGLAVGITLAFGVLGVGLHRLPAVLGVCDLIDAFRKRVA</sequence>
<dbReference type="Pfam" id="PF01943">
    <property type="entry name" value="Polysacc_synt"/>
    <property type="match status" value="1"/>
</dbReference>
<keyword evidence="4 6" id="KW-1133">Transmembrane helix</keyword>
<dbReference type="EMBL" id="BNBC01000001">
    <property type="protein sequence ID" value="GHE54381.1"/>
    <property type="molecule type" value="Genomic_DNA"/>
</dbReference>
<dbReference type="AlphaFoldDB" id="A0A918ZJ75"/>
<dbReference type="PANTHER" id="PTHR30250:SF11">
    <property type="entry name" value="O-ANTIGEN TRANSPORTER-RELATED"/>
    <property type="match status" value="1"/>
</dbReference>
<organism evidence="7 8">
    <name type="scientific">Streptomyces spiralis</name>
    <dbReference type="NCBI Taxonomy" id="66376"/>
    <lineage>
        <taxon>Bacteria</taxon>
        <taxon>Bacillati</taxon>
        <taxon>Actinomycetota</taxon>
        <taxon>Actinomycetes</taxon>
        <taxon>Kitasatosporales</taxon>
        <taxon>Streptomycetaceae</taxon>
        <taxon>Streptomyces</taxon>
    </lineage>
</organism>
<evidence type="ECO:0000313" key="8">
    <source>
        <dbReference type="Proteomes" id="UP000641386"/>
    </source>
</evidence>
<dbReference type="InterPro" id="IPR050833">
    <property type="entry name" value="Poly_Biosynth_Transport"/>
</dbReference>
<feature type="transmembrane region" description="Helical" evidence="6">
    <location>
        <begin position="332"/>
        <end position="356"/>
    </location>
</feature>
<evidence type="ECO:0000256" key="6">
    <source>
        <dbReference type="SAM" id="Phobius"/>
    </source>
</evidence>
<proteinExistence type="predicted"/>
<accession>A0A918ZJ75</accession>
<gene>
    <name evidence="7" type="ORF">GCM10014715_04210</name>
</gene>
<evidence type="ECO:0000313" key="7">
    <source>
        <dbReference type="EMBL" id="GHE54381.1"/>
    </source>
</evidence>
<feature type="transmembrane region" description="Helical" evidence="6">
    <location>
        <begin position="453"/>
        <end position="475"/>
    </location>
</feature>
<name>A0A918ZJ75_9ACTN</name>
<evidence type="ECO:0000256" key="4">
    <source>
        <dbReference type="ARBA" id="ARBA00022989"/>
    </source>
</evidence>
<keyword evidence="3 6" id="KW-0812">Transmembrane</keyword>
<evidence type="ECO:0000256" key="5">
    <source>
        <dbReference type="ARBA" id="ARBA00023136"/>
    </source>
</evidence>
<dbReference type="GO" id="GO:0005886">
    <property type="term" value="C:plasma membrane"/>
    <property type="evidence" value="ECO:0007669"/>
    <property type="project" value="UniProtKB-SubCell"/>
</dbReference>
<dbReference type="InterPro" id="IPR002797">
    <property type="entry name" value="Polysacc_synth"/>
</dbReference>
<reference evidence="7" key="1">
    <citation type="journal article" date="2014" name="Int. J. Syst. Evol. Microbiol.">
        <title>Complete genome sequence of Corynebacterium casei LMG S-19264T (=DSM 44701T), isolated from a smear-ripened cheese.</title>
        <authorList>
            <consortium name="US DOE Joint Genome Institute (JGI-PGF)"/>
            <person name="Walter F."/>
            <person name="Albersmeier A."/>
            <person name="Kalinowski J."/>
            <person name="Ruckert C."/>
        </authorList>
    </citation>
    <scope>NUCLEOTIDE SEQUENCE</scope>
    <source>
        <strain evidence="7">JCM 3302</strain>
    </source>
</reference>
<feature type="transmembrane region" description="Helical" evidence="6">
    <location>
        <begin position="187"/>
        <end position="220"/>
    </location>
</feature>
<feature type="transmembrane region" description="Helical" evidence="6">
    <location>
        <begin position="27"/>
        <end position="47"/>
    </location>
</feature>
<feature type="transmembrane region" description="Helical" evidence="6">
    <location>
        <begin position="59"/>
        <end position="78"/>
    </location>
</feature>
<feature type="transmembrane region" description="Helical" evidence="6">
    <location>
        <begin position="362"/>
        <end position="382"/>
    </location>
</feature>
<keyword evidence="2" id="KW-1003">Cell membrane</keyword>